<dbReference type="Pfam" id="PF10318">
    <property type="entry name" value="7TM_GPCR_Srh"/>
    <property type="match status" value="1"/>
</dbReference>
<dbReference type="PANTHER" id="PTHR45830:SF15">
    <property type="entry name" value="SERPENTINE RECEPTOR, CLASS I"/>
    <property type="match status" value="1"/>
</dbReference>
<keyword evidence="1" id="KW-0472">Membrane</keyword>
<evidence type="ECO:0000313" key="2">
    <source>
        <dbReference type="EMBL" id="CAJ0567075.1"/>
    </source>
</evidence>
<keyword evidence="3" id="KW-1185">Reference proteome</keyword>
<protein>
    <recommendedName>
        <fullName evidence="4">Serpentine Receptor, class H</fullName>
    </recommendedName>
</protein>
<organism evidence="2 3">
    <name type="scientific">Mesorhabditis spiculigera</name>
    <dbReference type="NCBI Taxonomy" id="96644"/>
    <lineage>
        <taxon>Eukaryota</taxon>
        <taxon>Metazoa</taxon>
        <taxon>Ecdysozoa</taxon>
        <taxon>Nematoda</taxon>
        <taxon>Chromadorea</taxon>
        <taxon>Rhabditida</taxon>
        <taxon>Rhabditina</taxon>
        <taxon>Rhabditomorpha</taxon>
        <taxon>Rhabditoidea</taxon>
        <taxon>Rhabditidae</taxon>
        <taxon>Mesorhabditinae</taxon>
        <taxon>Mesorhabditis</taxon>
    </lineage>
</organism>
<feature type="transmembrane region" description="Helical" evidence="1">
    <location>
        <begin position="136"/>
        <end position="159"/>
    </location>
</feature>
<keyword evidence="1" id="KW-0812">Transmembrane</keyword>
<dbReference type="EMBL" id="CATQJA010001403">
    <property type="protein sequence ID" value="CAJ0567075.1"/>
    <property type="molecule type" value="Genomic_DNA"/>
</dbReference>
<comment type="caution">
    <text evidence="2">The sequence shown here is derived from an EMBL/GenBank/DDBJ whole genome shotgun (WGS) entry which is preliminary data.</text>
</comment>
<feature type="transmembrane region" description="Helical" evidence="1">
    <location>
        <begin position="241"/>
        <end position="265"/>
    </location>
</feature>
<keyword evidence="1" id="KW-1133">Transmembrane helix</keyword>
<dbReference type="InterPro" id="IPR019422">
    <property type="entry name" value="7TM_GPCR_serpentine_rcpt_Srh"/>
</dbReference>
<dbReference type="PANTHER" id="PTHR45830">
    <property type="entry name" value="SERPENTINE RECEPTOR, CLASS I"/>
    <property type="match status" value="1"/>
</dbReference>
<evidence type="ECO:0008006" key="4">
    <source>
        <dbReference type="Google" id="ProtNLM"/>
    </source>
</evidence>
<feature type="transmembrane region" description="Helical" evidence="1">
    <location>
        <begin position="89"/>
        <end position="115"/>
    </location>
</feature>
<dbReference type="SUPFAM" id="SSF81321">
    <property type="entry name" value="Family A G protein-coupled receptor-like"/>
    <property type="match status" value="1"/>
</dbReference>
<feature type="non-terminal residue" evidence="2">
    <location>
        <position position="349"/>
    </location>
</feature>
<sequence>MDPIDISYYPKIYSIFQLVSVPTTFVNLLGLYVIWFGTPKRIGNYKNYMCYLQINAILYDLILVYLIFPICAIPAGGCFSMGVLPKFGITAWVQMSLGFGIMTSFLAAIAIAFFSRQQAILDEGHRLKFSKRTGKLICILIALHPLYYVVPAGLCILMLNDEQQAHAYHYVTHPIVKNFISQPSYYALEAKMRFITVPAATIYNSVVFYGFIYLIVPSYLQIQSFKVATTSRKTLKMQRRWLNSLLVQTATFYFIYMFPAFWYAIIYYYGWYYLAAYSIWLTILSCSHGIASTIVLFIFYGSYRKFLYQWILQITVAIRGRDQERTSSIFVVQPSRVVLEMNLRVTREK</sequence>
<reference evidence="2" key="1">
    <citation type="submission" date="2023-06" db="EMBL/GenBank/DDBJ databases">
        <authorList>
            <person name="Delattre M."/>
        </authorList>
    </citation>
    <scope>NUCLEOTIDE SEQUENCE</scope>
    <source>
        <strain evidence="2">AF72</strain>
    </source>
</reference>
<feature type="transmembrane region" description="Helical" evidence="1">
    <location>
        <begin position="57"/>
        <end position="83"/>
    </location>
</feature>
<evidence type="ECO:0000313" key="3">
    <source>
        <dbReference type="Proteomes" id="UP001177023"/>
    </source>
</evidence>
<dbReference type="AlphaFoldDB" id="A0AA36CEV2"/>
<feature type="transmembrane region" description="Helical" evidence="1">
    <location>
        <begin position="271"/>
        <end position="300"/>
    </location>
</feature>
<feature type="transmembrane region" description="Helical" evidence="1">
    <location>
        <begin position="202"/>
        <end position="220"/>
    </location>
</feature>
<accession>A0AA36CEV2</accession>
<feature type="transmembrane region" description="Helical" evidence="1">
    <location>
        <begin position="12"/>
        <end position="36"/>
    </location>
</feature>
<name>A0AA36CEV2_9BILA</name>
<dbReference type="Proteomes" id="UP001177023">
    <property type="component" value="Unassembled WGS sequence"/>
</dbReference>
<gene>
    <name evidence="2" type="ORF">MSPICULIGERA_LOCUS5642</name>
</gene>
<proteinExistence type="predicted"/>
<evidence type="ECO:0000256" key="1">
    <source>
        <dbReference type="SAM" id="Phobius"/>
    </source>
</evidence>